<evidence type="ECO:0000313" key="2">
    <source>
        <dbReference type="EMBL" id="OMJ79979.1"/>
    </source>
</evidence>
<protein>
    <submittedName>
        <fullName evidence="2">Uncharacterized protein</fullName>
    </submittedName>
</protein>
<sequence>MSPERFLSKDKTLKSSTLVYETSNAPESSQYNIQLSFPDRPKTSHLSGLTLRENEKNQIFESGRIHKTSLRSTGLSQSQGVMKMPTDQDFTRILTKLEMICANRTSGNRRIILNDSNSIEILLESGDIQYFTINSKGKTPPLTCTIKRSKGKTISYLSKIHTEPSKTMSEVKSKHDVFQISDVSLKFKNEAIFLSIEALSESILTLSVKFGDKTDIKKSKNLKTTKEEQETINKLDSEFSILYPSRSKSERKFLTKDFVKINIETLKRKLSVRDLVNKRQDWQIRRDSVLIRKRMHMVEKKERTLNIINKRMIRLEEEKKEREKHEELMVLQEKQSKWISLINFALSIKEIGRIREFNRQKVFNKVKKSIAAYKLQKMYRIKVGHSIDSVLILRTLTVLRFYLFNVKKFFMKTQVKAIKQSARNHILPHRFRSYIEKIVFIQRIWTDYAHKKKVKWEILVNMWNSALEEQMLNYARQLTKKKRRSHVMKKYSGISIASRNIILEEHILERKKNYLKVVKEIKARNFRNIDKAIQEMNTIVVKGERIRIRSFPVFTIIPTKGEMVKLVEKALKASIGK</sequence>
<feature type="coiled-coil region" evidence="1">
    <location>
        <begin position="298"/>
        <end position="335"/>
    </location>
</feature>
<keyword evidence="1" id="KW-0175">Coiled coil</keyword>
<dbReference type="AlphaFoldDB" id="A0A1R2BT32"/>
<evidence type="ECO:0000256" key="1">
    <source>
        <dbReference type="SAM" id="Coils"/>
    </source>
</evidence>
<reference evidence="2 3" key="1">
    <citation type="submission" date="2016-11" db="EMBL/GenBank/DDBJ databases">
        <title>The macronuclear genome of Stentor coeruleus: a giant cell with tiny introns.</title>
        <authorList>
            <person name="Slabodnick M."/>
            <person name="Ruby J.G."/>
            <person name="Reiff S.B."/>
            <person name="Swart E.C."/>
            <person name="Gosai S."/>
            <person name="Prabakaran S."/>
            <person name="Witkowska E."/>
            <person name="Larue G.E."/>
            <person name="Fisher S."/>
            <person name="Freeman R.M."/>
            <person name="Gunawardena J."/>
            <person name="Chu W."/>
            <person name="Stover N.A."/>
            <person name="Gregory B.D."/>
            <person name="Nowacki M."/>
            <person name="Derisi J."/>
            <person name="Roy S.W."/>
            <person name="Marshall W.F."/>
            <person name="Sood P."/>
        </authorList>
    </citation>
    <scope>NUCLEOTIDE SEQUENCE [LARGE SCALE GENOMIC DNA]</scope>
    <source>
        <strain evidence="2">WM001</strain>
    </source>
</reference>
<proteinExistence type="predicted"/>
<comment type="caution">
    <text evidence="2">The sequence shown here is derived from an EMBL/GenBank/DDBJ whole genome shotgun (WGS) entry which is preliminary data.</text>
</comment>
<accession>A0A1R2BT32</accession>
<evidence type="ECO:0000313" key="3">
    <source>
        <dbReference type="Proteomes" id="UP000187209"/>
    </source>
</evidence>
<dbReference type="OrthoDB" id="323324at2759"/>
<name>A0A1R2BT32_9CILI</name>
<gene>
    <name evidence="2" type="ORF">SteCoe_19848</name>
</gene>
<keyword evidence="3" id="KW-1185">Reference proteome</keyword>
<dbReference type="Proteomes" id="UP000187209">
    <property type="component" value="Unassembled WGS sequence"/>
</dbReference>
<dbReference type="EMBL" id="MPUH01000444">
    <property type="protein sequence ID" value="OMJ79979.1"/>
    <property type="molecule type" value="Genomic_DNA"/>
</dbReference>
<organism evidence="2 3">
    <name type="scientific">Stentor coeruleus</name>
    <dbReference type="NCBI Taxonomy" id="5963"/>
    <lineage>
        <taxon>Eukaryota</taxon>
        <taxon>Sar</taxon>
        <taxon>Alveolata</taxon>
        <taxon>Ciliophora</taxon>
        <taxon>Postciliodesmatophora</taxon>
        <taxon>Heterotrichea</taxon>
        <taxon>Heterotrichida</taxon>
        <taxon>Stentoridae</taxon>
        <taxon>Stentor</taxon>
    </lineage>
</organism>